<evidence type="ECO:0000256" key="2">
    <source>
        <dbReference type="ARBA" id="ARBA00022448"/>
    </source>
</evidence>
<evidence type="ECO:0000256" key="5">
    <source>
        <dbReference type="ARBA" id="ARBA00023136"/>
    </source>
</evidence>
<dbReference type="InterPro" id="IPR004680">
    <property type="entry name" value="Cit_transptr-like_dom"/>
</dbReference>
<dbReference type="PANTHER" id="PTHR10283">
    <property type="entry name" value="SOLUTE CARRIER FAMILY 13 MEMBER"/>
    <property type="match status" value="1"/>
</dbReference>
<proteinExistence type="predicted"/>
<comment type="subcellular location">
    <subcellularLocation>
        <location evidence="1">Membrane</location>
        <topology evidence="1">Multi-pass membrane protein</topology>
    </subcellularLocation>
</comment>
<dbReference type="PANTHER" id="PTHR10283:SF82">
    <property type="entry name" value="SOLUTE CARRIER FAMILY 13 MEMBER 2"/>
    <property type="match status" value="1"/>
</dbReference>
<dbReference type="GO" id="GO:0005886">
    <property type="term" value="C:plasma membrane"/>
    <property type="evidence" value="ECO:0007669"/>
    <property type="project" value="TreeGrafter"/>
</dbReference>
<name>A0A812J9S2_9DINO</name>
<dbReference type="EMBL" id="CAJNDS010000358">
    <property type="protein sequence ID" value="CAE7197423.1"/>
    <property type="molecule type" value="Genomic_DNA"/>
</dbReference>
<accession>A0A812J9S2</accession>
<evidence type="ECO:0000313" key="8">
    <source>
        <dbReference type="EMBL" id="CAE7197423.1"/>
    </source>
</evidence>
<protein>
    <submittedName>
        <fullName evidence="8">SdcS protein</fullName>
    </submittedName>
</protein>
<keyword evidence="5 6" id="KW-0472">Membrane</keyword>
<organism evidence="8 9">
    <name type="scientific">Symbiodinium natans</name>
    <dbReference type="NCBI Taxonomy" id="878477"/>
    <lineage>
        <taxon>Eukaryota</taxon>
        <taxon>Sar</taxon>
        <taxon>Alveolata</taxon>
        <taxon>Dinophyceae</taxon>
        <taxon>Suessiales</taxon>
        <taxon>Symbiodiniaceae</taxon>
        <taxon>Symbiodinium</taxon>
    </lineage>
</organism>
<feature type="transmembrane region" description="Helical" evidence="6">
    <location>
        <begin position="136"/>
        <end position="157"/>
    </location>
</feature>
<keyword evidence="4 6" id="KW-1133">Transmembrane helix</keyword>
<dbReference type="OrthoDB" id="421860at2759"/>
<dbReference type="GO" id="GO:0022857">
    <property type="term" value="F:transmembrane transporter activity"/>
    <property type="evidence" value="ECO:0007669"/>
    <property type="project" value="TreeGrafter"/>
</dbReference>
<feature type="domain" description="Citrate transporter-like" evidence="7">
    <location>
        <begin position="6"/>
        <end position="283"/>
    </location>
</feature>
<keyword evidence="2" id="KW-0813">Transport</keyword>
<evidence type="ECO:0000259" key="7">
    <source>
        <dbReference type="Pfam" id="PF03600"/>
    </source>
</evidence>
<evidence type="ECO:0000256" key="4">
    <source>
        <dbReference type="ARBA" id="ARBA00022989"/>
    </source>
</evidence>
<sequence>MCNPIVMSMWVTNTGSAYILTPIVLKSFGAERQQKLDDPEEQRSLMGSLLSVAYACNTGGMGTLVGTGSNLVAVRYLRELGVHIDFVQWLVVGVPASLSVVCVCYVVLYMRFKPVNTMTKEVDTRAPKRWSFGEKVVAASFVFTASLWVFPAFYTLAHGSHHDFVQHKLLAGVSVLIGTFPMFIISDRGDSPRSVPVGPPVGGGHRVLPWSVAKNADWGIVMLVGGGLAIGSQMKETGLADVLAETFVKSTGIHDIWVLTFVTTMLTIFVTEITSNTATTSIMDSGIPRC</sequence>
<evidence type="ECO:0000256" key="1">
    <source>
        <dbReference type="ARBA" id="ARBA00004141"/>
    </source>
</evidence>
<feature type="transmembrane region" description="Helical" evidence="6">
    <location>
        <begin position="86"/>
        <end position="110"/>
    </location>
</feature>
<gene>
    <name evidence="8" type="primary">sdcS</name>
    <name evidence="8" type="ORF">SNAT2548_LOCUS5599</name>
</gene>
<keyword evidence="3 6" id="KW-0812">Transmembrane</keyword>
<feature type="transmembrane region" description="Helical" evidence="6">
    <location>
        <begin position="169"/>
        <end position="186"/>
    </location>
</feature>
<keyword evidence="9" id="KW-1185">Reference proteome</keyword>
<evidence type="ECO:0000313" key="9">
    <source>
        <dbReference type="Proteomes" id="UP000604046"/>
    </source>
</evidence>
<evidence type="ECO:0000256" key="3">
    <source>
        <dbReference type="ARBA" id="ARBA00022692"/>
    </source>
</evidence>
<reference evidence="8" key="1">
    <citation type="submission" date="2021-02" db="EMBL/GenBank/DDBJ databases">
        <authorList>
            <person name="Dougan E. K."/>
            <person name="Rhodes N."/>
            <person name="Thang M."/>
            <person name="Chan C."/>
        </authorList>
    </citation>
    <scope>NUCLEOTIDE SEQUENCE</scope>
</reference>
<feature type="transmembrane region" description="Helical" evidence="6">
    <location>
        <begin position="45"/>
        <end position="66"/>
    </location>
</feature>
<dbReference type="Proteomes" id="UP000604046">
    <property type="component" value="Unassembled WGS sequence"/>
</dbReference>
<dbReference type="AlphaFoldDB" id="A0A812J9S2"/>
<dbReference type="Pfam" id="PF03600">
    <property type="entry name" value="CitMHS"/>
    <property type="match status" value="1"/>
</dbReference>
<evidence type="ECO:0000256" key="6">
    <source>
        <dbReference type="SAM" id="Phobius"/>
    </source>
</evidence>
<comment type="caution">
    <text evidence="8">The sequence shown here is derived from an EMBL/GenBank/DDBJ whole genome shotgun (WGS) entry which is preliminary data.</text>
</comment>